<keyword evidence="3" id="KW-1185">Reference proteome</keyword>
<evidence type="ECO:0000313" key="3">
    <source>
        <dbReference type="Proteomes" id="UP000238479"/>
    </source>
</evidence>
<dbReference type="Proteomes" id="UP000238479">
    <property type="component" value="Chromosome 6"/>
</dbReference>
<reference evidence="2 3" key="1">
    <citation type="journal article" date="2018" name="Nat. Genet.">
        <title>The Rosa genome provides new insights in the design of modern roses.</title>
        <authorList>
            <person name="Bendahmane M."/>
        </authorList>
    </citation>
    <scope>NUCLEOTIDE SEQUENCE [LARGE SCALE GENOMIC DNA]</scope>
    <source>
        <strain evidence="3">cv. Old Blush</strain>
    </source>
</reference>
<organism evidence="2 3">
    <name type="scientific">Rosa chinensis</name>
    <name type="common">China rose</name>
    <dbReference type="NCBI Taxonomy" id="74649"/>
    <lineage>
        <taxon>Eukaryota</taxon>
        <taxon>Viridiplantae</taxon>
        <taxon>Streptophyta</taxon>
        <taxon>Embryophyta</taxon>
        <taxon>Tracheophyta</taxon>
        <taxon>Spermatophyta</taxon>
        <taxon>Magnoliopsida</taxon>
        <taxon>eudicotyledons</taxon>
        <taxon>Gunneridae</taxon>
        <taxon>Pentapetalae</taxon>
        <taxon>rosids</taxon>
        <taxon>fabids</taxon>
        <taxon>Rosales</taxon>
        <taxon>Rosaceae</taxon>
        <taxon>Rosoideae</taxon>
        <taxon>Rosoideae incertae sedis</taxon>
        <taxon>Rosa</taxon>
    </lineage>
</organism>
<keyword evidence="1" id="KW-0812">Transmembrane</keyword>
<dbReference type="Gramene" id="PRQ22477">
    <property type="protein sequence ID" value="PRQ22477"/>
    <property type="gene ID" value="RchiOBHm_Chr6g0250761"/>
</dbReference>
<comment type="caution">
    <text evidence="2">The sequence shown here is derived from an EMBL/GenBank/DDBJ whole genome shotgun (WGS) entry which is preliminary data.</text>
</comment>
<feature type="transmembrane region" description="Helical" evidence="1">
    <location>
        <begin position="6"/>
        <end position="27"/>
    </location>
</feature>
<name>A0A2P6PKM0_ROSCH</name>
<dbReference type="EMBL" id="PDCK01000044">
    <property type="protein sequence ID" value="PRQ22477.1"/>
    <property type="molecule type" value="Genomic_DNA"/>
</dbReference>
<evidence type="ECO:0000313" key="2">
    <source>
        <dbReference type="EMBL" id="PRQ22477.1"/>
    </source>
</evidence>
<proteinExistence type="predicted"/>
<keyword evidence="1" id="KW-0472">Membrane</keyword>
<dbReference type="AlphaFoldDB" id="A0A2P6PKM0"/>
<gene>
    <name evidence="2" type="ORF">RchiOBHm_Chr6g0250761</name>
</gene>
<sequence length="56" mass="6384">MKALAAGVDVSLMVSLVLSSTLAYLIAKKEEDVYQEKEVDKYNMFLALMFLAFMFR</sequence>
<keyword evidence="1" id="KW-1133">Transmembrane helix</keyword>
<accession>A0A2P6PKM0</accession>
<evidence type="ECO:0000256" key="1">
    <source>
        <dbReference type="SAM" id="Phobius"/>
    </source>
</evidence>
<protein>
    <submittedName>
        <fullName evidence="2">Uncharacterized protein</fullName>
    </submittedName>
</protein>